<feature type="transmembrane region" description="Helical" evidence="5">
    <location>
        <begin position="12"/>
        <end position="35"/>
    </location>
</feature>
<dbReference type="AlphaFoldDB" id="A0A3D9DEP1"/>
<dbReference type="InterPro" id="IPR032808">
    <property type="entry name" value="DoxX"/>
</dbReference>
<sequence>METQNKSQKRNRIIYWIFTIWMALGMVSTAIVQLMKNEDELKNFTNLGYPAYLMTIIGVWKLLGVIAVLIPKRPLLKEWAYAGFSFVMSGALISHIIVGDTFGRTFPALLLLILVIISWYFRPSDRKIEMVNLNDQ</sequence>
<organism evidence="6 7">
    <name type="scientific">Chryseobacterium elymi</name>
    <dbReference type="NCBI Taxonomy" id="395936"/>
    <lineage>
        <taxon>Bacteria</taxon>
        <taxon>Pseudomonadati</taxon>
        <taxon>Bacteroidota</taxon>
        <taxon>Flavobacteriia</taxon>
        <taxon>Flavobacteriales</taxon>
        <taxon>Weeksellaceae</taxon>
        <taxon>Chryseobacterium group</taxon>
        <taxon>Chryseobacterium</taxon>
    </lineage>
</organism>
<evidence type="ECO:0000256" key="5">
    <source>
        <dbReference type="SAM" id="Phobius"/>
    </source>
</evidence>
<keyword evidence="2 5" id="KW-0812">Transmembrane</keyword>
<evidence type="ECO:0000313" key="6">
    <source>
        <dbReference type="EMBL" id="REC76467.1"/>
    </source>
</evidence>
<dbReference type="Pfam" id="PF13564">
    <property type="entry name" value="DoxX_2"/>
    <property type="match status" value="1"/>
</dbReference>
<reference evidence="6 7" key="1">
    <citation type="journal article" date="2010" name="Syst. Appl. Microbiol.">
        <title>Four new species of Chryseobacterium from the rhizosphere of coastal sand dune plants, Chryseobacterium elymi sp. nov., Chryseobacterium hagamense sp. nov., Chryseobacterium lathyri sp. nov. and Chryseobacterium rhizosphaerae sp. nov.</title>
        <authorList>
            <person name="Cho S.H."/>
            <person name="Lee K.S."/>
            <person name="Shin D.S."/>
            <person name="Han J.H."/>
            <person name="Park K.S."/>
            <person name="Lee C.H."/>
            <person name="Park K.H."/>
            <person name="Kim S.B."/>
        </authorList>
    </citation>
    <scope>NUCLEOTIDE SEQUENCE [LARGE SCALE GENOMIC DNA]</scope>
    <source>
        <strain evidence="6 7">KCTC 22547</strain>
    </source>
</reference>
<dbReference type="OrthoDB" id="7960583at2"/>
<dbReference type="EMBL" id="QNUH01000011">
    <property type="protein sequence ID" value="REC76467.1"/>
    <property type="molecule type" value="Genomic_DNA"/>
</dbReference>
<feature type="transmembrane region" description="Helical" evidence="5">
    <location>
        <begin position="47"/>
        <end position="70"/>
    </location>
</feature>
<accession>A0A3D9DEP1</accession>
<evidence type="ECO:0000256" key="2">
    <source>
        <dbReference type="ARBA" id="ARBA00022692"/>
    </source>
</evidence>
<name>A0A3D9DEP1_9FLAO</name>
<keyword evidence="4 5" id="KW-0472">Membrane</keyword>
<feature type="transmembrane region" description="Helical" evidence="5">
    <location>
        <begin position="79"/>
        <end position="98"/>
    </location>
</feature>
<gene>
    <name evidence="6" type="ORF">DRF60_13975</name>
</gene>
<keyword evidence="7" id="KW-1185">Reference proteome</keyword>
<dbReference type="GO" id="GO:0016020">
    <property type="term" value="C:membrane"/>
    <property type="evidence" value="ECO:0007669"/>
    <property type="project" value="UniProtKB-SubCell"/>
</dbReference>
<keyword evidence="3 5" id="KW-1133">Transmembrane helix</keyword>
<feature type="transmembrane region" description="Helical" evidence="5">
    <location>
        <begin position="104"/>
        <end position="121"/>
    </location>
</feature>
<dbReference type="PIRSF" id="PIRSF030066">
    <property type="entry name" value="UCP030066"/>
    <property type="match status" value="1"/>
</dbReference>
<evidence type="ECO:0000313" key="7">
    <source>
        <dbReference type="Proteomes" id="UP000257030"/>
    </source>
</evidence>
<comment type="subcellular location">
    <subcellularLocation>
        <location evidence="1">Membrane</location>
        <topology evidence="1">Multi-pass membrane protein</topology>
    </subcellularLocation>
</comment>
<evidence type="ECO:0000256" key="1">
    <source>
        <dbReference type="ARBA" id="ARBA00004141"/>
    </source>
</evidence>
<evidence type="ECO:0000256" key="4">
    <source>
        <dbReference type="ARBA" id="ARBA00023136"/>
    </source>
</evidence>
<proteinExistence type="predicted"/>
<dbReference type="RefSeq" id="WP_116012637.1">
    <property type="nucleotide sequence ID" value="NZ_QNUH01000011.1"/>
</dbReference>
<dbReference type="Proteomes" id="UP000257030">
    <property type="component" value="Unassembled WGS sequence"/>
</dbReference>
<evidence type="ECO:0000256" key="3">
    <source>
        <dbReference type="ARBA" id="ARBA00022989"/>
    </source>
</evidence>
<protein>
    <submittedName>
        <fullName evidence="6">DoxX family protein</fullName>
    </submittedName>
</protein>
<dbReference type="InterPro" id="IPR016944">
    <property type="entry name" value="UCP030066"/>
</dbReference>
<comment type="caution">
    <text evidence="6">The sequence shown here is derived from an EMBL/GenBank/DDBJ whole genome shotgun (WGS) entry which is preliminary data.</text>
</comment>